<dbReference type="Pfam" id="PF04325">
    <property type="entry name" value="DUF465"/>
    <property type="match status" value="1"/>
</dbReference>
<dbReference type="Gene3D" id="6.10.280.50">
    <property type="match status" value="1"/>
</dbReference>
<reference evidence="1 2" key="1">
    <citation type="submission" date="2019-04" db="EMBL/GenBank/DDBJ databases">
        <title>Microbes associate with the intestines of laboratory mice.</title>
        <authorList>
            <person name="Navarre W."/>
            <person name="Wong E."/>
            <person name="Huang K.C."/>
            <person name="Tropini C."/>
            <person name="Ng K."/>
            <person name="Yu B."/>
        </authorList>
    </citation>
    <scope>NUCLEOTIDE SEQUENCE [LARGE SCALE GENOMIC DNA]</scope>
    <source>
        <strain evidence="1 2">NM83_B4-11</strain>
    </source>
</reference>
<sequence length="72" mass="8359">MKAGDLLLSAYRVISREVMRERKRRFPDQKRLSRLKKERLALKDRLARHQPATGATLAMALRIVARAKRAFA</sequence>
<accession>A0ABY2QD65</accession>
<dbReference type="Proteomes" id="UP000308038">
    <property type="component" value="Unassembled WGS sequence"/>
</dbReference>
<evidence type="ECO:0000313" key="1">
    <source>
        <dbReference type="EMBL" id="THG37111.1"/>
    </source>
</evidence>
<dbReference type="EMBL" id="SSTI01000021">
    <property type="protein sequence ID" value="THG37111.1"/>
    <property type="molecule type" value="Genomic_DNA"/>
</dbReference>
<keyword evidence="2" id="KW-1185">Reference proteome</keyword>
<evidence type="ECO:0000313" key="2">
    <source>
        <dbReference type="Proteomes" id="UP000308038"/>
    </source>
</evidence>
<dbReference type="RefSeq" id="WP_136452369.1">
    <property type="nucleotide sequence ID" value="NZ_SSTI01000021.1"/>
</dbReference>
<protein>
    <submittedName>
        <fullName evidence="1">DUF465 domain-containing protein</fullName>
    </submittedName>
</protein>
<dbReference type="InterPro" id="IPR007420">
    <property type="entry name" value="DUF465"/>
</dbReference>
<gene>
    <name evidence="1" type="ORF">E5988_16200</name>
</gene>
<comment type="caution">
    <text evidence="1">The sequence shown here is derived from an EMBL/GenBank/DDBJ whole genome shotgun (WGS) entry which is preliminary data.</text>
</comment>
<organism evidence="1 2">
    <name type="scientific">Sphingomonas olei</name>
    <dbReference type="NCBI Taxonomy" id="1886787"/>
    <lineage>
        <taxon>Bacteria</taxon>
        <taxon>Pseudomonadati</taxon>
        <taxon>Pseudomonadota</taxon>
        <taxon>Alphaproteobacteria</taxon>
        <taxon>Sphingomonadales</taxon>
        <taxon>Sphingomonadaceae</taxon>
        <taxon>Sphingomonas</taxon>
    </lineage>
</organism>
<dbReference type="InterPro" id="IPR038444">
    <property type="entry name" value="DUF465_sf"/>
</dbReference>
<proteinExistence type="predicted"/>
<name>A0ABY2QD65_9SPHN</name>